<organismHost>
    <name type="scientific">Synechococcus</name>
    <dbReference type="NCBI Taxonomy" id="1129"/>
</organismHost>
<organism evidence="2 3">
    <name type="scientific">Synechococcus phage syn9</name>
    <dbReference type="NCBI Taxonomy" id="382359"/>
    <lineage>
        <taxon>Viruses</taxon>
        <taxon>Duplodnaviria</taxon>
        <taxon>Heunggongvirae</taxon>
        <taxon>Uroviricota</taxon>
        <taxon>Caudoviricetes</taxon>
        <taxon>Pantevenvirales</taxon>
        <taxon>Kyanoviridae</taxon>
        <taxon>Ormenosvirus</taxon>
        <taxon>Ormenosvirus syn9</taxon>
    </lineage>
</organism>
<reference evidence="2 3" key="1">
    <citation type="journal article" date="2007" name="Environ. Microbiol.">
        <title>Genomic and structural analysis of Syn9, a cyanophage infecting marine Prochlorococcus and Synechococcus.</title>
        <authorList>
            <person name="Weigele P.R."/>
            <person name="Pope W.H."/>
            <person name="Pedulla M.L."/>
            <person name="Houtz J.M."/>
            <person name="Smith A.L."/>
            <person name="Conway J.F."/>
            <person name="King J."/>
            <person name="Hatfull G.F."/>
            <person name="Lawrence J.G."/>
            <person name="Hendrix R.W."/>
        </authorList>
    </citation>
    <scope>NUCLEOTIDE SEQUENCE</scope>
</reference>
<protein>
    <submittedName>
        <fullName evidence="2">Gp11</fullName>
    </submittedName>
</protein>
<dbReference type="Proteomes" id="UP000000909">
    <property type="component" value="Segment"/>
</dbReference>
<dbReference type="KEGG" id="vg:4239123"/>
<evidence type="ECO:0000313" key="3">
    <source>
        <dbReference type="Proteomes" id="UP000000909"/>
    </source>
</evidence>
<feature type="region of interest" description="Disordered" evidence="1">
    <location>
        <begin position="253"/>
        <end position="281"/>
    </location>
</feature>
<name>Q0QZL2_BPSYS</name>
<dbReference type="GeneID" id="4239123"/>
<proteinExistence type="predicted"/>
<evidence type="ECO:0000256" key="1">
    <source>
        <dbReference type="SAM" id="MobiDB-lite"/>
    </source>
</evidence>
<keyword evidence="3" id="KW-1185">Reference proteome</keyword>
<accession>Q0QZL2</accession>
<dbReference type="EMBL" id="DQ149023">
    <property type="protein sequence ID" value="ABA46985.1"/>
    <property type="molecule type" value="Genomic_DNA"/>
</dbReference>
<dbReference type="RefSeq" id="YP_717683.1">
    <property type="nucleotide sequence ID" value="NC_008296.2"/>
</dbReference>
<sequence>MASKNQLRRKGRNSVPFRISEFQSFFKDNDNAPATQNLYSVAFSTPRVLRSGRYLLYGKYDLEVRDERDLLNYYADSVNLPSKQVTTGTINNVGSAYNYATTSTFSQINITFQMPRSHKTRMIFEKWIQIMSSDANQMTDYYDDYTCPHLYIFKYERGGGKIFDLSDETKRFYKKQGIPLPKKADYFKDHQLVGCYDIMNAFPYNIGSMNLNSGSAQLLKFDVGFYYERYRFYGQKLLDDDGRAFYFNNGASDDSALPFPEFPTTGGSSIPPSSPSGNTAP</sequence>
<evidence type="ECO:0000313" key="2">
    <source>
        <dbReference type="EMBL" id="ABA46985.1"/>
    </source>
</evidence>
<feature type="compositionally biased region" description="Low complexity" evidence="1">
    <location>
        <begin position="266"/>
        <end position="281"/>
    </location>
</feature>
<dbReference type="OrthoDB" id="9331at10239"/>